<evidence type="ECO:0000256" key="1">
    <source>
        <dbReference type="SAM" id="MobiDB-lite"/>
    </source>
</evidence>
<organism evidence="3 4">
    <name type="scientific">Crepidotus variabilis</name>
    <dbReference type="NCBI Taxonomy" id="179855"/>
    <lineage>
        <taxon>Eukaryota</taxon>
        <taxon>Fungi</taxon>
        <taxon>Dikarya</taxon>
        <taxon>Basidiomycota</taxon>
        <taxon>Agaricomycotina</taxon>
        <taxon>Agaricomycetes</taxon>
        <taxon>Agaricomycetidae</taxon>
        <taxon>Agaricales</taxon>
        <taxon>Agaricineae</taxon>
        <taxon>Crepidotaceae</taxon>
        <taxon>Crepidotus</taxon>
    </lineage>
</organism>
<feature type="region of interest" description="Disordered" evidence="1">
    <location>
        <begin position="1"/>
        <end position="23"/>
    </location>
</feature>
<evidence type="ECO:0000313" key="4">
    <source>
        <dbReference type="Proteomes" id="UP000807306"/>
    </source>
</evidence>
<feature type="domain" description="DUF7330" evidence="2">
    <location>
        <begin position="29"/>
        <end position="202"/>
    </location>
</feature>
<proteinExistence type="predicted"/>
<reference evidence="3" key="1">
    <citation type="submission" date="2020-11" db="EMBL/GenBank/DDBJ databases">
        <authorList>
            <consortium name="DOE Joint Genome Institute"/>
            <person name="Ahrendt S."/>
            <person name="Riley R."/>
            <person name="Andreopoulos W."/>
            <person name="Labutti K."/>
            <person name="Pangilinan J."/>
            <person name="Ruiz-Duenas F.J."/>
            <person name="Barrasa J.M."/>
            <person name="Sanchez-Garcia M."/>
            <person name="Camarero S."/>
            <person name="Miyauchi S."/>
            <person name="Serrano A."/>
            <person name="Linde D."/>
            <person name="Babiker R."/>
            <person name="Drula E."/>
            <person name="Ayuso-Fernandez I."/>
            <person name="Pacheco R."/>
            <person name="Padilla G."/>
            <person name="Ferreira P."/>
            <person name="Barriuso J."/>
            <person name="Kellner H."/>
            <person name="Castanera R."/>
            <person name="Alfaro M."/>
            <person name="Ramirez L."/>
            <person name="Pisabarro A.G."/>
            <person name="Kuo A."/>
            <person name="Tritt A."/>
            <person name="Lipzen A."/>
            <person name="He G."/>
            <person name="Yan M."/>
            <person name="Ng V."/>
            <person name="Cullen D."/>
            <person name="Martin F."/>
            <person name="Rosso M.-N."/>
            <person name="Henrissat B."/>
            <person name="Hibbett D."/>
            <person name="Martinez A.T."/>
            <person name="Grigoriev I.V."/>
        </authorList>
    </citation>
    <scope>NUCLEOTIDE SEQUENCE</scope>
    <source>
        <strain evidence="3">CBS 506.95</strain>
    </source>
</reference>
<dbReference type="OrthoDB" id="5289249at2759"/>
<gene>
    <name evidence="3" type="ORF">CPB83DRAFT_899674</name>
</gene>
<name>A0A9P6E4G7_9AGAR</name>
<dbReference type="Pfam" id="PF24016">
    <property type="entry name" value="DUF7330"/>
    <property type="match status" value="1"/>
</dbReference>
<feature type="compositionally biased region" description="Polar residues" evidence="1">
    <location>
        <begin position="1"/>
        <end position="15"/>
    </location>
</feature>
<dbReference type="AlphaFoldDB" id="A0A9P6E4G7"/>
<dbReference type="EMBL" id="MU157947">
    <property type="protein sequence ID" value="KAF9522401.1"/>
    <property type="molecule type" value="Genomic_DNA"/>
</dbReference>
<dbReference type="Proteomes" id="UP000807306">
    <property type="component" value="Unassembled WGS sequence"/>
</dbReference>
<accession>A0A9P6E4G7</accession>
<protein>
    <recommendedName>
        <fullName evidence="2">DUF7330 domain-containing protein</fullName>
    </recommendedName>
</protein>
<comment type="caution">
    <text evidence="3">The sequence shown here is derived from an EMBL/GenBank/DDBJ whole genome shotgun (WGS) entry which is preliminary data.</text>
</comment>
<keyword evidence="4" id="KW-1185">Reference proteome</keyword>
<sequence>MQDGTTSQKSSTSNHRLAYRLPSGIKPSNFTKIHRQDQPISGAFVIDRNMKFPDRKGLWHLDLATGYRAGSINADIFTVPPSASEAEKRRKEHTIIVISSAKMSVNFRSPPSIDRKRQKKAILLSLPRSFRGHAEIRSKVTFSPDMFANFTLFSEEEGVTKGFVGDFDHTQWKGIDQWEGDMFYWQPSNKVSSTLTLHYDDEDV</sequence>
<evidence type="ECO:0000259" key="2">
    <source>
        <dbReference type="Pfam" id="PF24016"/>
    </source>
</evidence>
<evidence type="ECO:0000313" key="3">
    <source>
        <dbReference type="EMBL" id="KAF9522401.1"/>
    </source>
</evidence>
<dbReference type="InterPro" id="IPR055754">
    <property type="entry name" value="DUF7330"/>
</dbReference>